<proteinExistence type="predicted"/>
<dbReference type="GO" id="GO:0016887">
    <property type="term" value="F:ATP hydrolysis activity"/>
    <property type="evidence" value="ECO:0007669"/>
    <property type="project" value="InterPro"/>
</dbReference>
<dbReference type="PROSITE" id="PS00211">
    <property type="entry name" value="ABC_TRANSPORTER_1"/>
    <property type="match status" value="1"/>
</dbReference>
<dbReference type="PANTHER" id="PTHR42781">
    <property type="entry name" value="SPERMIDINE/PUTRESCINE IMPORT ATP-BINDING PROTEIN POTA"/>
    <property type="match status" value="1"/>
</dbReference>
<evidence type="ECO:0000313" key="5">
    <source>
        <dbReference type="EMBL" id="TCK22051.1"/>
    </source>
</evidence>
<dbReference type="EMBL" id="SMFZ01000002">
    <property type="protein sequence ID" value="TCK22051.1"/>
    <property type="molecule type" value="Genomic_DNA"/>
</dbReference>
<organism evidence="5 6">
    <name type="scientific">Pseudonocardia endophytica</name>
    <dbReference type="NCBI Taxonomy" id="401976"/>
    <lineage>
        <taxon>Bacteria</taxon>
        <taxon>Bacillati</taxon>
        <taxon>Actinomycetota</taxon>
        <taxon>Actinomycetes</taxon>
        <taxon>Pseudonocardiales</taxon>
        <taxon>Pseudonocardiaceae</taxon>
        <taxon>Pseudonocardia</taxon>
    </lineage>
</organism>
<dbReference type="RefSeq" id="WP_132430720.1">
    <property type="nucleotide sequence ID" value="NZ_SMFZ01000002.1"/>
</dbReference>
<dbReference type="InterPro" id="IPR017871">
    <property type="entry name" value="ABC_transporter-like_CS"/>
</dbReference>
<evidence type="ECO:0000313" key="6">
    <source>
        <dbReference type="Proteomes" id="UP000295560"/>
    </source>
</evidence>
<protein>
    <submittedName>
        <fullName evidence="5">Sulfate transport system ATP-binding protein/sulfonate transport system ATP-binding protein</fullName>
    </submittedName>
</protein>
<dbReference type="SMART" id="SM00382">
    <property type="entry name" value="AAA"/>
    <property type="match status" value="1"/>
</dbReference>
<evidence type="ECO:0000256" key="1">
    <source>
        <dbReference type="ARBA" id="ARBA00022448"/>
    </source>
</evidence>
<dbReference type="InterPro" id="IPR050093">
    <property type="entry name" value="ABC_SmlMolc_Importer"/>
</dbReference>
<comment type="caution">
    <text evidence="5">The sequence shown here is derived from an EMBL/GenBank/DDBJ whole genome shotgun (WGS) entry which is preliminary data.</text>
</comment>
<dbReference type="InterPro" id="IPR003439">
    <property type="entry name" value="ABC_transporter-like_ATP-bd"/>
</dbReference>
<dbReference type="Gene3D" id="3.40.50.300">
    <property type="entry name" value="P-loop containing nucleotide triphosphate hydrolases"/>
    <property type="match status" value="1"/>
</dbReference>
<dbReference type="Pfam" id="PF00005">
    <property type="entry name" value="ABC_tran"/>
    <property type="match status" value="1"/>
</dbReference>
<dbReference type="Proteomes" id="UP000295560">
    <property type="component" value="Unassembled WGS sequence"/>
</dbReference>
<evidence type="ECO:0000259" key="4">
    <source>
        <dbReference type="PROSITE" id="PS50893"/>
    </source>
</evidence>
<keyword evidence="2" id="KW-0547">Nucleotide-binding</keyword>
<dbReference type="InterPro" id="IPR003593">
    <property type="entry name" value="AAA+_ATPase"/>
</dbReference>
<sequence>MGTVALRLTDAAKHYGDRTVLDALDLDVARGGRLVVLGPSGSGKSTLLRLLAGLETLDGGELTRPDGQGAVTATVFQQPLLLPWLDVAGNVALGGRYRANRGRYDDARARDLLDVFGIAELTASRPDQLSGGQAQRVAIARAMAIGPDILLLDEPFGALDPATRTHLQEWLRDTVVRLGVTLVLVTHDVDEALYLGTTITALDGAGATAGTWSPDPVPDHDDLASHPLRPELLASYRSQVDTLPAAG</sequence>
<dbReference type="SUPFAM" id="SSF52540">
    <property type="entry name" value="P-loop containing nucleoside triphosphate hydrolases"/>
    <property type="match status" value="1"/>
</dbReference>
<dbReference type="GO" id="GO:0005524">
    <property type="term" value="F:ATP binding"/>
    <property type="evidence" value="ECO:0007669"/>
    <property type="project" value="UniProtKB-KW"/>
</dbReference>
<reference evidence="5 6" key="1">
    <citation type="submission" date="2019-03" db="EMBL/GenBank/DDBJ databases">
        <title>Sequencing the genomes of 1000 actinobacteria strains.</title>
        <authorList>
            <person name="Klenk H.-P."/>
        </authorList>
    </citation>
    <scope>NUCLEOTIDE SEQUENCE [LARGE SCALE GENOMIC DNA]</scope>
    <source>
        <strain evidence="5 6">DSM 44969</strain>
    </source>
</reference>
<keyword evidence="1" id="KW-0813">Transport</keyword>
<feature type="domain" description="ABC transporter" evidence="4">
    <location>
        <begin position="6"/>
        <end position="229"/>
    </location>
</feature>
<dbReference type="AlphaFoldDB" id="A0A4R1HLR9"/>
<accession>A0A4R1HLR9</accession>
<evidence type="ECO:0000256" key="3">
    <source>
        <dbReference type="ARBA" id="ARBA00022840"/>
    </source>
</evidence>
<keyword evidence="6" id="KW-1185">Reference proteome</keyword>
<dbReference type="InterPro" id="IPR027417">
    <property type="entry name" value="P-loop_NTPase"/>
</dbReference>
<dbReference type="OrthoDB" id="8773773at2"/>
<keyword evidence="3 5" id="KW-0067">ATP-binding</keyword>
<dbReference type="PROSITE" id="PS50893">
    <property type="entry name" value="ABC_TRANSPORTER_2"/>
    <property type="match status" value="1"/>
</dbReference>
<dbReference type="PANTHER" id="PTHR42781:SF4">
    <property type="entry name" value="SPERMIDINE_PUTRESCINE IMPORT ATP-BINDING PROTEIN POTA"/>
    <property type="match status" value="1"/>
</dbReference>
<gene>
    <name evidence="5" type="ORF">EV378_6049</name>
</gene>
<evidence type="ECO:0000256" key="2">
    <source>
        <dbReference type="ARBA" id="ARBA00022741"/>
    </source>
</evidence>
<name>A0A4R1HLR9_PSEEN</name>